<evidence type="ECO:0008006" key="4">
    <source>
        <dbReference type="Google" id="ProtNLM"/>
    </source>
</evidence>
<keyword evidence="3" id="KW-1185">Reference proteome</keyword>
<dbReference type="Gene3D" id="2.40.70.10">
    <property type="entry name" value="Acid Proteases"/>
    <property type="match status" value="1"/>
</dbReference>
<comment type="caution">
    <text evidence="2">The sequence shown here is derived from an EMBL/GenBank/DDBJ whole genome shotgun (WGS) entry which is preliminary data.</text>
</comment>
<dbReference type="GO" id="GO:0006508">
    <property type="term" value="P:proteolysis"/>
    <property type="evidence" value="ECO:0007669"/>
    <property type="project" value="InterPro"/>
</dbReference>
<feature type="region of interest" description="Disordered" evidence="1">
    <location>
        <begin position="240"/>
        <end position="278"/>
    </location>
</feature>
<dbReference type="GO" id="GO:0004190">
    <property type="term" value="F:aspartic-type endopeptidase activity"/>
    <property type="evidence" value="ECO:0007669"/>
    <property type="project" value="InterPro"/>
</dbReference>
<feature type="compositionally biased region" description="Low complexity" evidence="1">
    <location>
        <begin position="320"/>
        <end position="335"/>
    </location>
</feature>
<dbReference type="Pfam" id="PF13650">
    <property type="entry name" value="Asp_protease_2"/>
    <property type="match status" value="1"/>
</dbReference>
<dbReference type="Proteomes" id="UP001174136">
    <property type="component" value="Unassembled WGS sequence"/>
</dbReference>
<proteinExistence type="predicted"/>
<sequence>MEKYFSNVDVKEEGADGGWPEELRRVEQARSHVRDSAVRMAANAGMAAGAISKSRAEPRDRNNDRGGARYTASPLKTPKYGGTSDWEAFHAQFELLAHAGEWTEEEKALQLAMCLTDDALKCLLLISPEDRHDYGALVGALKRRFGQCVRPDLLKNELSSRCRLPGEPLRVLANDIESLTRRAYAHMPPDVQSELARDQFIRALSPTELRVHVQLEHPQSVQAALELAVEREIVWGVSAGSSRSEGMPTTRVARRPGEASVGVGDNRTDTGYDSPNNPYPTHITQAVLGVWPTRTPPQAVPKSFHGPGKRPRVCIGGTVQTPASAPSSSSTGGAQQHRRGSQAPLSPEADNNISPELVVVVGRTCVGDFCHVPVTVEGVPCSALVDTGSTVTLIRPDVVPGWTQLEPTTVQLRTVTGRLAPMRGKGMMTLTVGGRAVRHPVWVAGVQDLCILGLDFLKATGCQLDLGGGTLRFQDGPAIMLAATMPLSTAPAALPAREVVTAEHQVKFLSKEQTEKLIKIRCQNDLLFTGAKHSATVGWRIILEKMGLGGKVQPHQAKKKDCKYPGTGEGTSGKPTAANWPWFVLMDEALGQRPSIAPPVLIASIPEDTPGPSAEEEEEELEELEESQTGPKRKRRRREDDLLSLMREDMKMQREVNK</sequence>
<dbReference type="AlphaFoldDB" id="A0AA47NX24"/>
<accession>A0AA47NX24</accession>
<feature type="region of interest" description="Disordered" evidence="1">
    <location>
        <begin position="554"/>
        <end position="577"/>
    </location>
</feature>
<evidence type="ECO:0000256" key="1">
    <source>
        <dbReference type="SAM" id="MobiDB-lite"/>
    </source>
</evidence>
<protein>
    <recommendedName>
        <fullName evidence="4">Peptidase A2 domain-containing protein</fullName>
    </recommendedName>
</protein>
<dbReference type="InterPro" id="IPR021109">
    <property type="entry name" value="Peptidase_aspartic_dom_sf"/>
</dbReference>
<organism evidence="2 3">
    <name type="scientific">Merluccius polli</name>
    <name type="common">Benguela hake</name>
    <name type="synonym">Merluccius cadenati</name>
    <dbReference type="NCBI Taxonomy" id="89951"/>
    <lineage>
        <taxon>Eukaryota</taxon>
        <taxon>Metazoa</taxon>
        <taxon>Chordata</taxon>
        <taxon>Craniata</taxon>
        <taxon>Vertebrata</taxon>
        <taxon>Euteleostomi</taxon>
        <taxon>Actinopterygii</taxon>
        <taxon>Neopterygii</taxon>
        <taxon>Teleostei</taxon>
        <taxon>Neoteleostei</taxon>
        <taxon>Acanthomorphata</taxon>
        <taxon>Zeiogadaria</taxon>
        <taxon>Gadariae</taxon>
        <taxon>Gadiformes</taxon>
        <taxon>Gadoidei</taxon>
        <taxon>Merlucciidae</taxon>
        <taxon>Merluccius</taxon>
    </lineage>
</organism>
<dbReference type="SUPFAM" id="SSF50630">
    <property type="entry name" value="Acid proteases"/>
    <property type="match status" value="1"/>
</dbReference>
<feature type="compositionally biased region" description="Basic and acidic residues" evidence="1">
    <location>
        <begin position="54"/>
        <end position="67"/>
    </location>
</feature>
<feature type="region of interest" description="Disordered" evidence="1">
    <location>
        <begin position="602"/>
        <end position="658"/>
    </location>
</feature>
<name>A0AA47NX24_MERPO</name>
<dbReference type="PROSITE" id="PS00141">
    <property type="entry name" value="ASP_PROTEASE"/>
    <property type="match status" value="1"/>
</dbReference>
<feature type="compositionally biased region" description="Acidic residues" evidence="1">
    <location>
        <begin position="614"/>
        <end position="626"/>
    </location>
</feature>
<feature type="compositionally biased region" description="Basic and acidic residues" evidence="1">
    <location>
        <begin position="638"/>
        <end position="658"/>
    </location>
</feature>
<dbReference type="PANTHER" id="PTHR45823">
    <property type="entry name" value="T-SNARE COILED-COIL HOMOLOGY DOMAIN-CONTAINING PROTEIN"/>
    <property type="match status" value="1"/>
</dbReference>
<feature type="region of interest" description="Disordered" evidence="1">
    <location>
        <begin position="49"/>
        <end position="76"/>
    </location>
</feature>
<evidence type="ECO:0000313" key="3">
    <source>
        <dbReference type="Proteomes" id="UP001174136"/>
    </source>
</evidence>
<gene>
    <name evidence="2" type="ORF">N1851_022974</name>
</gene>
<dbReference type="EMBL" id="JAOPHQ010004270">
    <property type="protein sequence ID" value="KAK0140088.1"/>
    <property type="molecule type" value="Genomic_DNA"/>
</dbReference>
<reference evidence="2" key="1">
    <citation type="journal article" date="2023" name="Front. Mar. Sci.">
        <title>A new Merluccius polli reference genome to investigate the effects of global change in West African waters.</title>
        <authorList>
            <person name="Mateo J.L."/>
            <person name="Blanco-Fernandez C."/>
            <person name="Garcia-Vazquez E."/>
            <person name="Machado-Schiaffino G."/>
        </authorList>
    </citation>
    <scope>NUCLEOTIDE SEQUENCE</scope>
    <source>
        <strain evidence="2">C29</strain>
        <tissue evidence="2">Fin</tissue>
    </source>
</reference>
<evidence type="ECO:0000313" key="2">
    <source>
        <dbReference type="EMBL" id="KAK0140088.1"/>
    </source>
</evidence>
<feature type="region of interest" description="Disordered" evidence="1">
    <location>
        <begin position="295"/>
        <end position="350"/>
    </location>
</feature>
<dbReference type="PANTHER" id="PTHR45823:SF1">
    <property type="entry name" value="T-SNARE COILED-COIL HOMOLOGY DOMAIN-CONTAINING PROTEIN"/>
    <property type="match status" value="1"/>
</dbReference>
<dbReference type="InterPro" id="IPR001969">
    <property type="entry name" value="Aspartic_peptidase_AS"/>
</dbReference>